<dbReference type="InterPro" id="IPR003439">
    <property type="entry name" value="ABC_transporter-like_ATP-bd"/>
</dbReference>
<dbReference type="GO" id="GO:0016887">
    <property type="term" value="F:ATP hydrolysis activity"/>
    <property type="evidence" value="ECO:0007669"/>
    <property type="project" value="InterPro"/>
</dbReference>
<feature type="domain" description="ABC transporter" evidence="4">
    <location>
        <begin position="16"/>
        <end position="246"/>
    </location>
</feature>
<sequence>MLPLPDFVQGGGAALLSVVGVRKAYGRTVALNGVSLSVRGGEIYGLLGPNGAGKTTLLKIIVGLLRPDAGRVTVCGFDVQRDRRGALACTGYVPENPVGFDYLTVREFLEFIGALRGLPREKVEEGIRKYLDLFGIRDKEHEFMGRLSRGTVQKVLVSAAFMHEPRVLVLDEPISGMDPESQRAFKDEVRRMAASGAAVLISSHMLDTVERLCTRVGVLNRGMLVAEGALDEVRRRAEAGESATLEEVFLRLVRG</sequence>
<reference evidence="5" key="1">
    <citation type="journal article" date="2020" name="mSystems">
        <title>Genome- and Community-Level Interaction Insights into Carbon Utilization and Element Cycling Functions of Hydrothermarchaeota in Hydrothermal Sediment.</title>
        <authorList>
            <person name="Zhou Z."/>
            <person name="Liu Y."/>
            <person name="Xu W."/>
            <person name="Pan J."/>
            <person name="Luo Z.H."/>
            <person name="Li M."/>
        </authorList>
    </citation>
    <scope>NUCLEOTIDE SEQUENCE [LARGE SCALE GENOMIC DNA]</scope>
    <source>
        <strain evidence="5">SpSt-735</strain>
    </source>
</reference>
<comment type="caution">
    <text evidence="5">The sequence shown here is derived from an EMBL/GenBank/DDBJ whole genome shotgun (WGS) entry which is preliminary data.</text>
</comment>
<dbReference type="SUPFAM" id="SSF52540">
    <property type="entry name" value="P-loop containing nucleoside triphosphate hydrolases"/>
    <property type="match status" value="1"/>
</dbReference>
<dbReference type="PANTHER" id="PTHR42939">
    <property type="entry name" value="ABC TRANSPORTER ATP-BINDING PROTEIN ALBC-RELATED"/>
    <property type="match status" value="1"/>
</dbReference>
<name>A0A7C4B933_THEPE</name>
<dbReference type="PANTHER" id="PTHR42939:SF1">
    <property type="entry name" value="ABC TRANSPORTER ATP-BINDING PROTEIN ALBC-RELATED"/>
    <property type="match status" value="1"/>
</dbReference>
<evidence type="ECO:0000256" key="3">
    <source>
        <dbReference type="ARBA" id="ARBA00022840"/>
    </source>
</evidence>
<keyword evidence="2" id="KW-0547">Nucleotide-binding</keyword>
<protein>
    <submittedName>
        <fullName evidence="5">ABC transporter ATP-binding protein</fullName>
    </submittedName>
</protein>
<dbReference type="InterPro" id="IPR003593">
    <property type="entry name" value="AAA+_ATPase"/>
</dbReference>
<dbReference type="Pfam" id="PF00005">
    <property type="entry name" value="ABC_tran"/>
    <property type="match status" value="1"/>
</dbReference>
<dbReference type="InterPro" id="IPR027417">
    <property type="entry name" value="P-loop_NTPase"/>
</dbReference>
<gene>
    <name evidence="5" type="ORF">ENV17_01035</name>
</gene>
<dbReference type="EMBL" id="DTFI01000031">
    <property type="protein sequence ID" value="HGI42957.1"/>
    <property type="molecule type" value="Genomic_DNA"/>
</dbReference>
<dbReference type="InterPro" id="IPR051782">
    <property type="entry name" value="ABC_Transporter_VariousFunc"/>
</dbReference>
<dbReference type="AlphaFoldDB" id="A0A7C4B933"/>
<dbReference type="Gene3D" id="3.40.50.300">
    <property type="entry name" value="P-loop containing nucleotide triphosphate hydrolases"/>
    <property type="match status" value="1"/>
</dbReference>
<dbReference type="CDD" id="cd03230">
    <property type="entry name" value="ABC_DR_subfamily_A"/>
    <property type="match status" value="1"/>
</dbReference>
<keyword evidence="1" id="KW-0813">Transport</keyword>
<keyword evidence="3 5" id="KW-0067">ATP-binding</keyword>
<evidence type="ECO:0000259" key="4">
    <source>
        <dbReference type="PROSITE" id="PS50893"/>
    </source>
</evidence>
<accession>A0A7C4B933</accession>
<proteinExistence type="predicted"/>
<evidence type="ECO:0000256" key="1">
    <source>
        <dbReference type="ARBA" id="ARBA00022448"/>
    </source>
</evidence>
<evidence type="ECO:0000256" key="2">
    <source>
        <dbReference type="ARBA" id="ARBA00022741"/>
    </source>
</evidence>
<evidence type="ECO:0000313" key="5">
    <source>
        <dbReference type="EMBL" id="HGI42957.1"/>
    </source>
</evidence>
<organism evidence="5">
    <name type="scientific">Thermofilum pendens</name>
    <dbReference type="NCBI Taxonomy" id="2269"/>
    <lineage>
        <taxon>Archaea</taxon>
        <taxon>Thermoproteota</taxon>
        <taxon>Thermoprotei</taxon>
        <taxon>Thermofilales</taxon>
        <taxon>Thermofilaceae</taxon>
        <taxon>Thermofilum</taxon>
    </lineage>
</organism>
<dbReference type="GO" id="GO:0005524">
    <property type="term" value="F:ATP binding"/>
    <property type="evidence" value="ECO:0007669"/>
    <property type="project" value="UniProtKB-KW"/>
</dbReference>
<dbReference type="PROSITE" id="PS50893">
    <property type="entry name" value="ABC_TRANSPORTER_2"/>
    <property type="match status" value="1"/>
</dbReference>
<dbReference type="SMART" id="SM00382">
    <property type="entry name" value="AAA"/>
    <property type="match status" value="1"/>
</dbReference>